<dbReference type="Proteomes" id="UP000298390">
    <property type="component" value="Unassembled WGS sequence"/>
</dbReference>
<evidence type="ECO:0000313" key="3">
    <source>
        <dbReference type="Proteomes" id="UP000298390"/>
    </source>
</evidence>
<name>A0A4Y9XW38_9APHY</name>
<evidence type="ECO:0000256" key="1">
    <source>
        <dbReference type="SAM" id="MobiDB-lite"/>
    </source>
</evidence>
<comment type="caution">
    <text evidence="2">The sequence shown here is derived from an EMBL/GenBank/DDBJ whole genome shotgun (WGS) entry which is preliminary data.</text>
</comment>
<sequence length="153" mass="16819">MAIPTVRIPTKHFYDHTNAVSIPLYDRFPVKIYYNEDHRNRAAQLKAKDEVIAPPLPDKASEDQHSARIASSSNTLELGRTVNPASATVDTPIDVAQPGVDTRRGEPQVACGAEDTRRGDSVTDSSPSKPSAPRTMKTSRKTSPQLECCVFRM</sequence>
<reference evidence="2 3" key="1">
    <citation type="submission" date="2019-01" db="EMBL/GenBank/DDBJ databases">
        <title>Genome sequencing of the rare red list fungi Fomitopsis rosea.</title>
        <authorList>
            <person name="Buettner E."/>
            <person name="Kellner H."/>
        </authorList>
    </citation>
    <scope>NUCLEOTIDE SEQUENCE [LARGE SCALE GENOMIC DNA]</scope>
    <source>
        <strain evidence="2 3">DSM 105464</strain>
    </source>
</reference>
<organism evidence="2 3">
    <name type="scientific">Rhodofomes roseus</name>
    <dbReference type="NCBI Taxonomy" id="34475"/>
    <lineage>
        <taxon>Eukaryota</taxon>
        <taxon>Fungi</taxon>
        <taxon>Dikarya</taxon>
        <taxon>Basidiomycota</taxon>
        <taxon>Agaricomycotina</taxon>
        <taxon>Agaricomycetes</taxon>
        <taxon>Polyporales</taxon>
        <taxon>Rhodofomes</taxon>
    </lineage>
</organism>
<dbReference type="AlphaFoldDB" id="A0A4Y9XW38"/>
<feature type="region of interest" description="Disordered" evidence="1">
    <location>
        <begin position="49"/>
        <end position="145"/>
    </location>
</feature>
<gene>
    <name evidence="2" type="ORF">EVJ58_g9385</name>
</gene>
<evidence type="ECO:0000313" key="2">
    <source>
        <dbReference type="EMBL" id="TFY53567.1"/>
    </source>
</evidence>
<dbReference type="EMBL" id="SEKV01000805">
    <property type="protein sequence ID" value="TFY53567.1"/>
    <property type="molecule type" value="Genomic_DNA"/>
</dbReference>
<accession>A0A4Y9XW38</accession>
<proteinExistence type="predicted"/>
<protein>
    <submittedName>
        <fullName evidence="2">Uncharacterized protein</fullName>
    </submittedName>
</protein>